<feature type="transmembrane region" description="Helical" evidence="3">
    <location>
        <begin position="437"/>
        <end position="458"/>
    </location>
</feature>
<keyword evidence="1" id="KW-0175">Coiled coil</keyword>
<dbReference type="STRING" id="1907.SGLAU_25385"/>
<name>A0A089XIJ8_STRGA</name>
<evidence type="ECO:0000313" key="4">
    <source>
        <dbReference type="EMBL" id="AIS01015.1"/>
    </source>
</evidence>
<feature type="transmembrane region" description="Helical" evidence="3">
    <location>
        <begin position="410"/>
        <end position="431"/>
    </location>
</feature>
<keyword evidence="5" id="KW-1185">Reference proteome</keyword>
<evidence type="ECO:0000256" key="1">
    <source>
        <dbReference type="SAM" id="Coils"/>
    </source>
</evidence>
<feature type="region of interest" description="Disordered" evidence="2">
    <location>
        <begin position="314"/>
        <end position="343"/>
    </location>
</feature>
<reference evidence="5" key="1">
    <citation type="journal article" date="2015" name="J. Biotechnol.">
        <title>Complete genome sequence of the actinobacterium Streptomyces glaucescens GLA.O (DSM 40922) consisting of a linear chromosome and one linear plasmid.</title>
        <authorList>
            <person name="Ortseifen V."/>
            <person name="Winkler A."/>
            <person name="Albersmeier A."/>
            <person name="Wendler S."/>
            <person name="Puhler A."/>
            <person name="Kalinowski J."/>
            <person name="Ruckert C."/>
        </authorList>
    </citation>
    <scope>NUCLEOTIDE SEQUENCE [LARGE SCALE GENOMIC DNA]</scope>
    <source>
        <strain evidence="5">DSM 40922 / GLA O</strain>
    </source>
</reference>
<dbReference type="eggNOG" id="COG0515">
    <property type="taxonomic scope" value="Bacteria"/>
</dbReference>
<evidence type="ECO:0000256" key="2">
    <source>
        <dbReference type="SAM" id="MobiDB-lite"/>
    </source>
</evidence>
<evidence type="ECO:0000256" key="3">
    <source>
        <dbReference type="SAM" id="Phobius"/>
    </source>
</evidence>
<dbReference type="EMBL" id="CP009438">
    <property type="protein sequence ID" value="AIS01015.1"/>
    <property type="molecule type" value="Genomic_DNA"/>
</dbReference>
<keyword evidence="3" id="KW-0812">Transmembrane</keyword>
<sequence length="469" mass="51625">MINRTTPTRDGSAPLPQSPAEIRAERRRIIESIRALRRLLRRRGAFEVADRRRLNREAGHRKRAETTHAETLHRIDEQLARQERSVKHDLSSLDGKREQQEAQALAVLRREFIERRLRNTPLTVSELNGLGTGLIRDLAAQGISTAADFTRVSWDKAPNGKGGNVVYIHRADGHRVHVNGIGQHRSRPLMEWRQAALARAEARAPRALPPDERHRISEIIEAEHARLREELTKTARAAETARAEAGKLHAETLERLATTERDAARLAAERRAEFDAMAEQLLALQSELSAHVDRYGDAGLRIRRAQRRALRPIPAVPTLSAIPSPRSPVDPTTRTDATPAPTPRDRAGLGWLLPILYFGFTTVVGVGELGDNTAPVGLMISSRLVALAAATELARLWIPRMRRHTPGPMPSGIGWQTTGVFLALTAAGMFADEKSGMFVAACVLSALAALLLLAGTGLRIRPPQPAPSS</sequence>
<feature type="region of interest" description="Disordered" evidence="2">
    <location>
        <begin position="1"/>
        <end position="20"/>
    </location>
</feature>
<gene>
    <name evidence="4" type="ORF">SGLAU_25385</name>
</gene>
<keyword evidence="3" id="KW-0472">Membrane</keyword>
<keyword evidence="3" id="KW-1133">Transmembrane helix</keyword>
<dbReference type="KEGG" id="sgu:SGLAU_25385"/>
<feature type="compositionally biased region" description="Low complexity" evidence="2">
    <location>
        <begin position="330"/>
        <end position="339"/>
    </location>
</feature>
<proteinExistence type="predicted"/>
<evidence type="ECO:0000313" key="5">
    <source>
        <dbReference type="Proteomes" id="UP000029482"/>
    </source>
</evidence>
<feature type="transmembrane region" description="Helical" evidence="3">
    <location>
        <begin position="349"/>
        <end position="370"/>
    </location>
</feature>
<dbReference type="HOGENOM" id="CLU_582561_0_0_11"/>
<dbReference type="Proteomes" id="UP000029482">
    <property type="component" value="Chromosome"/>
</dbReference>
<organism evidence="4 5">
    <name type="scientific">Streptomyces glaucescens</name>
    <dbReference type="NCBI Taxonomy" id="1907"/>
    <lineage>
        <taxon>Bacteria</taxon>
        <taxon>Bacillati</taxon>
        <taxon>Actinomycetota</taxon>
        <taxon>Actinomycetes</taxon>
        <taxon>Kitasatosporales</taxon>
        <taxon>Streptomycetaceae</taxon>
        <taxon>Streptomyces</taxon>
    </lineage>
</organism>
<dbReference type="AlphaFoldDB" id="A0A089XIJ8"/>
<protein>
    <submittedName>
        <fullName evidence="4">Uncharacterized protein</fullName>
    </submittedName>
</protein>
<feature type="coiled-coil region" evidence="1">
    <location>
        <begin position="224"/>
        <end position="269"/>
    </location>
</feature>
<accession>A0A089XIJ8</accession>